<organism evidence="2 3">
    <name type="scientific">Armillaria borealis</name>
    <dbReference type="NCBI Taxonomy" id="47425"/>
    <lineage>
        <taxon>Eukaryota</taxon>
        <taxon>Fungi</taxon>
        <taxon>Dikarya</taxon>
        <taxon>Basidiomycota</taxon>
        <taxon>Agaricomycotina</taxon>
        <taxon>Agaricomycetes</taxon>
        <taxon>Agaricomycetidae</taxon>
        <taxon>Agaricales</taxon>
        <taxon>Marasmiineae</taxon>
        <taxon>Physalacriaceae</taxon>
        <taxon>Armillaria</taxon>
    </lineage>
</organism>
<dbReference type="Proteomes" id="UP001175226">
    <property type="component" value="Unassembled WGS sequence"/>
</dbReference>
<feature type="domain" description="CxC2-like cysteine cluster KDZ transposase-associated" evidence="1">
    <location>
        <begin position="1"/>
        <end position="50"/>
    </location>
</feature>
<name>A0AA39JB02_9AGAR</name>
<comment type="caution">
    <text evidence="2">The sequence shown here is derived from an EMBL/GenBank/DDBJ whole genome shotgun (WGS) entry which is preliminary data.</text>
</comment>
<evidence type="ECO:0000259" key="1">
    <source>
        <dbReference type="Pfam" id="PF18803"/>
    </source>
</evidence>
<gene>
    <name evidence="2" type="ORF">EV421DRAFT_1713897</name>
</gene>
<reference evidence="2" key="1">
    <citation type="submission" date="2023-06" db="EMBL/GenBank/DDBJ databases">
        <authorList>
            <consortium name="Lawrence Berkeley National Laboratory"/>
            <person name="Ahrendt S."/>
            <person name="Sahu N."/>
            <person name="Indic B."/>
            <person name="Wong-Bajracharya J."/>
            <person name="Merenyi Z."/>
            <person name="Ke H.-M."/>
            <person name="Monk M."/>
            <person name="Kocsube S."/>
            <person name="Drula E."/>
            <person name="Lipzen A."/>
            <person name="Balint B."/>
            <person name="Henrissat B."/>
            <person name="Andreopoulos B."/>
            <person name="Martin F.M."/>
            <person name="Harder C.B."/>
            <person name="Rigling D."/>
            <person name="Ford K.L."/>
            <person name="Foster G.D."/>
            <person name="Pangilinan J."/>
            <person name="Papanicolaou A."/>
            <person name="Barry K."/>
            <person name="LaButti K."/>
            <person name="Viragh M."/>
            <person name="Koriabine M."/>
            <person name="Yan M."/>
            <person name="Riley R."/>
            <person name="Champramary S."/>
            <person name="Plett K.L."/>
            <person name="Tsai I.J."/>
            <person name="Slot J."/>
            <person name="Sipos G."/>
            <person name="Plett J."/>
            <person name="Nagy L.G."/>
            <person name="Grigoriev I.V."/>
        </authorList>
    </citation>
    <scope>NUCLEOTIDE SEQUENCE</scope>
    <source>
        <strain evidence="2">FPL87.14</strain>
    </source>
</reference>
<feature type="non-terminal residue" evidence="2">
    <location>
        <position position="1"/>
    </location>
</feature>
<evidence type="ECO:0000313" key="3">
    <source>
        <dbReference type="Proteomes" id="UP001175226"/>
    </source>
</evidence>
<dbReference type="InterPro" id="IPR041457">
    <property type="entry name" value="CxC2_KDZ-assoc"/>
</dbReference>
<keyword evidence="3" id="KW-1185">Reference proteome</keyword>
<protein>
    <recommendedName>
        <fullName evidence="1">CxC2-like cysteine cluster KDZ transposase-associated domain-containing protein</fullName>
    </recommendedName>
</protein>
<dbReference type="Pfam" id="PF18803">
    <property type="entry name" value="CxC2"/>
    <property type="match status" value="1"/>
</dbReference>
<evidence type="ECO:0000313" key="2">
    <source>
        <dbReference type="EMBL" id="KAK0439004.1"/>
    </source>
</evidence>
<proteinExistence type="predicted"/>
<dbReference type="EMBL" id="JAUEPT010000040">
    <property type="protein sequence ID" value="KAK0439004.1"/>
    <property type="molecule type" value="Genomic_DNA"/>
</dbReference>
<dbReference type="AlphaFoldDB" id="A0AA39JB02"/>
<sequence length="52" mass="6011">FTVIDCNGIHSTQMHFCYCNREPDRVKQLMVMGLFPATTDLPATAFTFKVWK</sequence>
<accession>A0AA39JB02</accession>